<evidence type="ECO:0008006" key="4">
    <source>
        <dbReference type="Google" id="ProtNLM"/>
    </source>
</evidence>
<dbReference type="InterPro" id="IPR052523">
    <property type="entry name" value="Trichothecene_AcTrans"/>
</dbReference>
<gene>
    <name evidence="2" type="ORF">VKT23_010745</name>
</gene>
<dbReference type="InterPro" id="IPR016181">
    <property type="entry name" value="Acyl_CoA_acyltransferase"/>
</dbReference>
<keyword evidence="3" id="KW-1185">Reference proteome</keyword>
<dbReference type="Gene3D" id="3.40.630.30">
    <property type="match status" value="1"/>
</dbReference>
<reference evidence="2 3" key="1">
    <citation type="submission" date="2024-01" db="EMBL/GenBank/DDBJ databases">
        <title>A draft genome for the cacao thread blight pathogen Marasmiellus scandens.</title>
        <authorList>
            <person name="Baruah I.K."/>
            <person name="Leung J."/>
            <person name="Bukari Y."/>
            <person name="Amoako-Attah I."/>
            <person name="Meinhardt L.W."/>
            <person name="Bailey B.A."/>
            <person name="Cohen S.P."/>
        </authorList>
    </citation>
    <scope>NUCLEOTIDE SEQUENCE [LARGE SCALE GENOMIC DNA]</scope>
    <source>
        <strain evidence="2 3">GH-19</strain>
    </source>
</reference>
<dbReference type="Proteomes" id="UP001498398">
    <property type="component" value="Unassembled WGS sequence"/>
</dbReference>
<name>A0ABR1JC38_9AGAR</name>
<accession>A0ABR1JC38</accession>
<comment type="caution">
    <text evidence="2">The sequence shown here is derived from an EMBL/GenBank/DDBJ whole genome shotgun (WGS) entry which is preliminary data.</text>
</comment>
<dbReference type="PANTHER" id="PTHR42791:SF1">
    <property type="entry name" value="N-ACETYLTRANSFERASE DOMAIN-CONTAINING PROTEIN"/>
    <property type="match status" value="1"/>
</dbReference>
<sequence>MSTFTSDPNSGSTPKEEEKKARLTYTTREVSMDEVDTVSWVLSKGFLDDRVMNYFGGVEASPTTRESREGMTIYLFYRFLLKVALSQGGRLVVATTKEKELDDPRSKLKNGETIAGIACWYPPHKRLPVFNIPLMLRCGIWKVLKRWGVQGLRRAAVQYSDLTEKTHAGTFKARAKAQKGKGVKALTPEDAWYLQVVMTVKEFEGQGVLSLLIREAYEHGKKTAPGPFILEATSERSRDRYAHLGFELESGQPKTVLGPGKVDNMGLAVKRGTSKKKPEGMEYWCMVNWNP</sequence>
<feature type="compositionally biased region" description="Polar residues" evidence="1">
    <location>
        <begin position="1"/>
        <end position="13"/>
    </location>
</feature>
<evidence type="ECO:0000313" key="2">
    <source>
        <dbReference type="EMBL" id="KAK7456494.1"/>
    </source>
</evidence>
<protein>
    <recommendedName>
        <fullName evidence="4">N-acetyltransferase domain-containing protein</fullName>
    </recommendedName>
</protein>
<evidence type="ECO:0000256" key="1">
    <source>
        <dbReference type="SAM" id="MobiDB-lite"/>
    </source>
</evidence>
<dbReference type="EMBL" id="JBANRG010000021">
    <property type="protein sequence ID" value="KAK7456494.1"/>
    <property type="molecule type" value="Genomic_DNA"/>
</dbReference>
<dbReference type="SUPFAM" id="SSF55729">
    <property type="entry name" value="Acyl-CoA N-acyltransferases (Nat)"/>
    <property type="match status" value="1"/>
</dbReference>
<dbReference type="PANTHER" id="PTHR42791">
    <property type="entry name" value="GNAT FAMILY ACETYLTRANSFERASE"/>
    <property type="match status" value="1"/>
</dbReference>
<feature type="region of interest" description="Disordered" evidence="1">
    <location>
        <begin position="1"/>
        <end position="22"/>
    </location>
</feature>
<evidence type="ECO:0000313" key="3">
    <source>
        <dbReference type="Proteomes" id="UP001498398"/>
    </source>
</evidence>
<proteinExistence type="predicted"/>
<organism evidence="2 3">
    <name type="scientific">Marasmiellus scandens</name>
    <dbReference type="NCBI Taxonomy" id="2682957"/>
    <lineage>
        <taxon>Eukaryota</taxon>
        <taxon>Fungi</taxon>
        <taxon>Dikarya</taxon>
        <taxon>Basidiomycota</taxon>
        <taxon>Agaricomycotina</taxon>
        <taxon>Agaricomycetes</taxon>
        <taxon>Agaricomycetidae</taxon>
        <taxon>Agaricales</taxon>
        <taxon>Marasmiineae</taxon>
        <taxon>Omphalotaceae</taxon>
        <taxon>Marasmiellus</taxon>
    </lineage>
</organism>